<dbReference type="RefSeq" id="WP_301805585.1">
    <property type="nucleotide sequence ID" value="NZ_JAUJZH010000003.1"/>
</dbReference>
<gene>
    <name evidence="2" type="ORF">Q2T77_06445</name>
</gene>
<keyword evidence="1" id="KW-0472">Membrane</keyword>
<dbReference type="EMBL" id="JAUKVY010000003">
    <property type="protein sequence ID" value="MDO1531920.1"/>
    <property type="molecule type" value="Genomic_DNA"/>
</dbReference>
<comment type="caution">
    <text evidence="2">The sequence shown here is derived from an EMBL/GenBank/DDBJ whole genome shotgun (WGS) entry which is preliminary data.</text>
</comment>
<protein>
    <submittedName>
        <fullName evidence="2">Uncharacterized protein</fullName>
    </submittedName>
</protein>
<keyword evidence="3" id="KW-1185">Reference proteome</keyword>
<accession>A0ABT8RZB8</accession>
<name>A0ABT8RZB8_9BURK</name>
<organism evidence="2 3">
    <name type="scientific">Variovorax ginsengisoli</name>
    <dbReference type="NCBI Taxonomy" id="363844"/>
    <lineage>
        <taxon>Bacteria</taxon>
        <taxon>Pseudomonadati</taxon>
        <taxon>Pseudomonadota</taxon>
        <taxon>Betaproteobacteria</taxon>
        <taxon>Burkholderiales</taxon>
        <taxon>Comamonadaceae</taxon>
        <taxon>Variovorax</taxon>
    </lineage>
</organism>
<sequence length="65" mass="7218">MNAVHRMHAGHWSDRPEVDTRVSVAEQEDHQAYVGDPSLWTVVLLCLSPLLVPCVVSLVAVLLRT</sequence>
<reference evidence="2" key="1">
    <citation type="submission" date="2023-06" db="EMBL/GenBank/DDBJ databases">
        <authorList>
            <person name="Jiang Y."/>
            <person name="Liu Q."/>
        </authorList>
    </citation>
    <scope>NUCLEOTIDE SEQUENCE</scope>
    <source>
        <strain evidence="2">CGMCC 1.12090</strain>
    </source>
</reference>
<keyword evidence="1" id="KW-0812">Transmembrane</keyword>
<feature type="transmembrane region" description="Helical" evidence="1">
    <location>
        <begin position="39"/>
        <end position="63"/>
    </location>
</feature>
<evidence type="ECO:0000313" key="3">
    <source>
        <dbReference type="Proteomes" id="UP001169027"/>
    </source>
</evidence>
<proteinExistence type="predicted"/>
<evidence type="ECO:0000313" key="2">
    <source>
        <dbReference type="EMBL" id="MDO1531920.1"/>
    </source>
</evidence>
<dbReference type="Proteomes" id="UP001169027">
    <property type="component" value="Unassembled WGS sequence"/>
</dbReference>
<keyword evidence="1" id="KW-1133">Transmembrane helix</keyword>
<evidence type="ECO:0000256" key="1">
    <source>
        <dbReference type="SAM" id="Phobius"/>
    </source>
</evidence>